<proteinExistence type="predicted"/>
<reference evidence="2" key="1">
    <citation type="journal article" date="2019" name="Int. J. Syst. Evol. Microbiol.">
        <title>The Global Catalogue of Microorganisms (GCM) 10K type strain sequencing project: providing services to taxonomists for standard genome sequencing and annotation.</title>
        <authorList>
            <consortium name="The Broad Institute Genomics Platform"/>
            <consortium name="The Broad Institute Genome Sequencing Center for Infectious Disease"/>
            <person name="Wu L."/>
            <person name="Ma J."/>
        </authorList>
    </citation>
    <scope>NUCLEOTIDE SEQUENCE [LARGE SCALE GENOMIC DNA]</scope>
    <source>
        <strain evidence="2">CGMCC 1.15277</strain>
    </source>
</reference>
<name>A0ABW1WWN3_9ACTN</name>
<evidence type="ECO:0000313" key="2">
    <source>
        <dbReference type="Proteomes" id="UP001596266"/>
    </source>
</evidence>
<accession>A0ABW1WWN3</accession>
<organism evidence="1 2">
    <name type="scientific">Luteococcus sanguinis</name>
    <dbReference type="NCBI Taxonomy" id="174038"/>
    <lineage>
        <taxon>Bacteria</taxon>
        <taxon>Bacillati</taxon>
        <taxon>Actinomycetota</taxon>
        <taxon>Actinomycetes</taxon>
        <taxon>Propionibacteriales</taxon>
        <taxon>Propionibacteriaceae</taxon>
        <taxon>Luteococcus</taxon>
    </lineage>
</organism>
<dbReference type="EMBL" id="JBHSUA010000006">
    <property type="protein sequence ID" value="MFC6395624.1"/>
    <property type="molecule type" value="Genomic_DNA"/>
</dbReference>
<keyword evidence="2" id="KW-1185">Reference proteome</keyword>
<evidence type="ECO:0000313" key="1">
    <source>
        <dbReference type="EMBL" id="MFC6395624.1"/>
    </source>
</evidence>
<sequence length="168" mass="18838">MSGSAFMGTSLLHTGKAGYPDIPSSFFWQDRWHDVEKLPQEKSPAELLDGIRALHDHLEQGVSIQWHGGDSTPEGFIEAPWPDYPDWLWYGIWDAITLLIDRLGVAPPQTTTWEDDRAGIERAGLSELAHLFRWYGNGERICTGLIDEGATDGTLLAASKRLLELMDF</sequence>
<dbReference type="RefSeq" id="WP_343886367.1">
    <property type="nucleotide sequence ID" value="NZ_BAAAKI010000014.1"/>
</dbReference>
<comment type="caution">
    <text evidence="1">The sequence shown here is derived from an EMBL/GenBank/DDBJ whole genome shotgun (WGS) entry which is preliminary data.</text>
</comment>
<gene>
    <name evidence="1" type="ORF">ACFP57_01255</name>
</gene>
<protein>
    <submittedName>
        <fullName evidence="1">Uncharacterized protein</fullName>
    </submittedName>
</protein>
<dbReference type="Proteomes" id="UP001596266">
    <property type="component" value="Unassembled WGS sequence"/>
</dbReference>